<accession>A0ABQ6Z6W0</accession>
<keyword evidence="4" id="KW-1185">Reference proteome</keyword>
<dbReference type="RefSeq" id="WP_162410347.1">
    <property type="nucleotide sequence ID" value="NZ_CP093331.1"/>
</dbReference>
<name>A0ABQ6Z6W0_9GAMM</name>
<organism evidence="3 4">
    <name type="scientific">Pseudoxanthomonas daejeonensis</name>
    <dbReference type="NCBI Taxonomy" id="266062"/>
    <lineage>
        <taxon>Bacteria</taxon>
        <taxon>Pseudomonadati</taxon>
        <taxon>Pseudomonadota</taxon>
        <taxon>Gammaproteobacteria</taxon>
        <taxon>Lysobacterales</taxon>
        <taxon>Lysobacteraceae</taxon>
        <taxon>Pseudoxanthomonas</taxon>
    </lineage>
</organism>
<evidence type="ECO:0000256" key="1">
    <source>
        <dbReference type="SAM" id="MobiDB-lite"/>
    </source>
</evidence>
<feature type="signal peptide" evidence="2">
    <location>
        <begin position="1"/>
        <end position="21"/>
    </location>
</feature>
<feature type="region of interest" description="Disordered" evidence="1">
    <location>
        <begin position="85"/>
        <end position="122"/>
    </location>
</feature>
<dbReference type="Proteomes" id="UP000788419">
    <property type="component" value="Unassembled WGS sequence"/>
</dbReference>
<keyword evidence="2" id="KW-0732">Signal</keyword>
<sequence length="122" mass="12929">MMPLSLSVVLAVAFAPPVMHGSEAKPSAADALAPVIPALYTPSDVTPSGREFIEHCDDEAFAKARSLRMLAERCERLLRRWHGEASGHIDSRTAPGPGIEQFGAPRFLPPPSPMRAASGVAG</sequence>
<feature type="chain" id="PRO_5046145864" description="Secreted protein" evidence="2">
    <location>
        <begin position="22"/>
        <end position="122"/>
    </location>
</feature>
<evidence type="ECO:0000313" key="3">
    <source>
        <dbReference type="EMBL" id="KAF1694403.1"/>
    </source>
</evidence>
<evidence type="ECO:0000256" key="2">
    <source>
        <dbReference type="SAM" id="SignalP"/>
    </source>
</evidence>
<evidence type="ECO:0008006" key="5">
    <source>
        <dbReference type="Google" id="ProtNLM"/>
    </source>
</evidence>
<proteinExistence type="predicted"/>
<gene>
    <name evidence="3" type="ORF">CSC65_09495</name>
</gene>
<comment type="caution">
    <text evidence="3">The sequence shown here is derived from an EMBL/GenBank/DDBJ whole genome shotgun (WGS) entry which is preliminary data.</text>
</comment>
<protein>
    <recommendedName>
        <fullName evidence="5">Secreted protein</fullName>
    </recommendedName>
</protein>
<reference evidence="3 4" key="1">
    <citation type="submission" date="2017-10" db="EMBL/GenBank/DDBJ databases">
        <title>Whole genome sequencing of members of genus Pseudoxanthomonas.</title>
        <authorList>
            <person name="Kumar S."/>
            <person name="Bansal K."/>
            <person name="Kaur A."/>
            <person name="Patil P."/>
            <person name="Sharma S."/>
            <person name="Patil P.B."/>
        </authorList>
    </citation>
    <scope>NUCLEOTIDE SEQUENCE [LARGE SCALE GENOMIC DNA]</scope>
    <source>
        <strain evidence="3 4">DSM 17801</strain>
    </source>
</reference>
<dbReference type="EMBL" id="PDWN01000008">
    <property type="protein sequence ID" value="KAF1694403.1"/>
    <property type="molecule type" value="Genomic_DNA"/>
</dbReference>
<evidence type="ECO:0000313" key="4">
    <source>
        <dbReference type="Proteomes" id="UP000788419"/>
    </source>
</evidence>